<dbReference type="PRINTS" id="PR00081">
    <property type="entry name" value="GDHRDH"/>
</dbReference>
<dbReference type="AlphaFoldDB" id="A0A382CNN3"/>
<protein>
    <recommendedName>
        <fullName evidence="2">Short-chain dehydrogenase</fullName>
    </recommendedName>
</protein>
<dbReference type="Pfam" id="PF00106">
    <property type="entry name" value="adh_short"/>
    <property type="match status" value="1"/>
</dbReference>
<dbReference type="InterPro" id="IPR002347">
    <property type="entry name" value="SDR_fam"/>
</dbReference>
<feature type="non-terminal residue" evidence="1">
    <location>
        <position position="140"/>
    </location>
</feature>
<dbReference type="EMBL" id="UINC01035379">
    <property type="protein sequence ID" value="SVB27685.1"/>
    <property type="molecule type" value="Genomic_DNA"/>
</dbReference>
<reference evidence="1" key="1">
    <citation type="submission" date="2018-05" db="EMBL/GenBank/DDBJ databases">
        <authorList>
            <person name="Lanie J.A."/>
            <person name="Ng W.-L."/>
            <person name="Kazmierczak K.M."/>
            <person name="Andrzejewski T.M."/>
            <person name="Davidsen T.M."/>
            <person name="Wayne K.J."/>
            <person name="Tettelin H."/>
            <person name="Glass J.I."/>
            <person name="Rusch D."/>
            <person name="Podicherti R."/>
            <person name="Tsui H.-C.T."/>
            <person name="Winkler M.E."/>
        </authorList>
    </citation>
    <scope>NUCLEOTIDE SEQUENCE</scope>
</reference>
<dbReference type="SUPFAM" id="SSF51735">
    <property type="entry name" value="NAD(P)-binding Rossmann-fold domains"/>
    <property type="match status" value="1"/>
</dbReference>
<evidence type="ECO:0000313" key="1">
    <source>
        <dbReference type="EMBL" id="SVB27685.1"/>
    </source>
</evidence>
<dbReference type="PANTHER" id="PTHR43431:SF7">
    <property type="entry name" value="OXIDOREDUCTASE, SHORT CHAIN DEHYDROGENASE_REDUCTASE FAMILY (AFU_ORTHOLOGUE AFUA_5G14000)"/>
    <property type="match status" value="1"/>
</dbReference>
<dbReference type="Gene3D" id="3.40.50.720">
    <property type="entry name" value="NAD(P)-binding Rossmann-like Domain"/>
    <property type="match status" value="1"/>
</dbReference>
<gene>
    <name evidence="1" type="ORF">METZ01_LOCUS180539</name>
</gene>
<sequence>MSKDKVALIIGAGDYLGSAIARRFAKEWFHAVGTRRRGDIVSFVKEIEDSGGKATGKHSDARKEEQVVELVECVENEIGPIEVFVFNIGGNVMFSILDTTTRVYTKVWEMCALAGFLTGREVARRMVSRKRGTMLFTGAT</sequence>
<dbReference type="PANTHER" id="PTHR43431">
    <property type="entry name" value="OXIDOREDUCTASE, SHORT CHAIN DEHYDROGENASE/REDUCTASE FAMILY (AFU_ORTHOLOGUE AFUA_5G14000)"/>
    <property type="match status" value="1"/>
</dbReference>
<accession>A0A382CNN3</accession>
<organism evidence="1">
    <name type="scientific">marine metagenome</name>
    <dbReference type="NCBI Taxonomy" id="408172"/>
    <lineage>
        <taxon>unclassified sequences</taxon>
        <taxon>metagenomes</taxon>
        <taxon>ecological metagenomes</taxon>
    </lineage>
</organism>
<name>A0A382CNN3_9ZZZZ</name>
<evidence type="ECO:0008006" key="2">
    <source>
        <dbReference type="Google" id="ProtNLM"/>
    </source>
</evidence>
<proteinExistence type="predicted"/>
<dbReference type="InterPro" id="IPR036291">
    <property type="entry name" value="NAD(P)-bd_dom_sf"/>
</dbReference>